<name>A0A9P5Q5A7_9AGAR</name>
<dbReference type="Proteomes" id="UP000772434">
    <property type="component" value="Unassembled WGS sequence"/>
</dbReference>
<organism evidence="1 2">
    <name type="scientific">Rhodocollybia butyracea</name>
    <dbReference type="NCBI Taxonomy" id="206335"/>
    <lineage>
        <taxon>Eukaryota</taxon>
        <taxon>Fungi</taxon>
        <taxon>Dikarya</taxon>
        <taxon>Basidiomycota</taxon>
        <taxon>Agaricomycotina</taxon>
        <taxon>Agaricomycetes</taxon>
        <taxon>Agaricomycetidae</taxon>
        <taxon>Agaricales</taxon>
        <taxon>Marasmiineae</taxon>
        <taxon>Omphalotaceae</taxon>
        <taxon>Rhodocollybia</taxon>
    </lineage>
</organism>
<dbReference type="EMBL" id="JADNRY010000011">
    <property type="protein sequence ID" value="KAF9075024.1"/>
    <property type="molecule type" value="Genomic_DNA"/>
</dbReference>
<dbReference type="OrthoDB" id="3260913at2759"/>
<sequence length="261" mass="29611">MLARISKGTAHALGLTFTRSSSTRRLQDSVSVEGDSEEVIIDLDVLLLPVHDFLVPWLRYADQCRRTIAPVYHNLQNILTLSEDVERIAQLLLSLESSDEDDPYDYDDTDSCIMNLGPDSQSIFPYLERPPHRQQYHPKTPVVIPGSHASIPTIIITPCESQARETSALAPIQDSAFGSQLTIPCHPKINHAFPPMASNAPSIYMNPTLDWTWRNGHWQAILPRLDEQMVKEMFSRPISRRRGSRRRTSTFQTLLPTTEYC</sequence>
<evidence type="ECO:0000313" key="1">
    <source>
        <dbReference type="EMBL" id="KAF9075024.1"/>
    </source>
</evidence>
<comment type="caution">
    <text evidence="1">The sequence shown here is derived from an EMBL/GenBank/DDBJ whole genome shotgun (WGS) entry which is preliminary data.</text>
</comment>
<protein>
    <submittedName>
        <fullName evidence="1">Uncharacterized protein</fullName>
    </submittedName>
</protein>
<dbReference type="AlphaFoldDB" id="A0A9P5Q5A7"/>
<gene>
    <name evidence="1" type="ORF">BDP27DRAFT_99303</name>
</gene>
<accession>A0A9P5Q5A7</accession>
<keyword evidence="2" id="KW-1185">Reference proteome</keyword>
<reference evidence="1" key="1">
    <citation type="submission" date="2020-11" db="EMBL/GenBank/DDBJ databases">
        <authorList>
            <consortium name="DOE Joint Genome Institute"/>
            <person name="Ahrendt S."/>
            <person name="Riley R."/>
            <person name="Andreopoulos W."/>
            <person name="Labutti K."/>
            <person name="Pangilinan J."/>
            <person name="Ruiz-Duenas F.J."/>
            <person name="Barrasa J.M."/>
            <person name="Sanchez-Garcia M."/>
            <person name="Camarero S."/>
            <person name="Miyauchi S."/>
            <person name="Serrano A."/>
            <person name="Linde D."/>
            <person name="Babiker R."/>
            <person name="Drula E."/>
            <person name="Ayuso-Fernandez I."/>
            <person name="Pacheco R."/>
            <person name="Padilla G."/>
            <person name="Ferreira P."/>
            <person name="Barriuso J."/>
            <person name="Kellner H."/>
            <person name="Castanera R."/>
            <person name="Alfaro M."/>
            <person name="Ramirez L."/>
            <person name="Pisabarro A.G."/>
            <person name="Kuo A."/>
            <person name="Tritt A."/>
            <person name="Lipzen A."/>
            <person name="He G."/>
            <person name="Yan M."/>
            <person name="Ng V."/>
            <person name="Cullen D."/>
            <person name="Martin F."/>
            <person name="Rosso M.-N."/>
            <person name="Henrissat B."/>
            <person name="Hibbett D."/>
            <person name="Martinez A.T."/>
            <person name="Grigoriev I.V."/>
        </authorList>
    </citation>
    <scope>NUCLEOTIDE SEQUENCE</scope>
    <source>
        <strain evidence="1">AH 40177</strain>
    </source>
</reference>
<proteinExistence type="predicted"/>
<evidence type="ECO:0000313" key="2">
    <source>
        <dbReference type="Proteomes" id="UP000772434"/>
    </source>
</evidence>